<evidence type="ECO:0000313" key="2">
    <source>
        <dbReference type="EMBL" id="CAD9491064.1"/>
    </source>
</evidence>
<dbReference type="Pfam" id="PF01585">
    <property type="entry name" value="G-patch"/>
    <property type="match status" value="1"/>
</dbReference>
<dbReference type="SMART" id="SM00443">
    <property type="entry name" value="G_patch"/>
    <property type="match status" value="1"/>
</dbReference>
<dbReference type="PANTHER" id="PTHR21032:SF0">
    <property type="entry name" value="G PATCH DOMAIN-CONTAINING PROTEIN 11"/>
    <property type="match status" value="1"/>
</dbReference>
<dbReference type="GO" id="GO:0003676">
    <property type="term" value="F:nucleic acid binding"/>
    <property type="evidence" value="ECO:0007669"/>
    <property type="project" value="InterPro"/>
</dbReference>
<feature type="domain" description="G-patch" evidence="1">
    <location>
        <begin position="76"/>
        <end position="122"/>
    </location>
</feature>
<organism evidence="2">
    <name type="scientific">Octactis speculum</name>
    <dbReference type="NCBI Taxonomy" id="3111310"/>
    <lineage>
        <taxon>Eukaryota</taxon>
        <taxon>Sar</taxon>
        <taxon>Stramenopiles</taxon>
        <taxon>Ochrophyta</taxon>
        <taxon>Dictyochophyceae</taxon>
        <taxon>Dictyochales</taxon>
        <taxon>Dictyochaceae</taxon>
        <taxon>Octactis</taxon>
    </lineage>
</organism>
<dbReference type="GO" id="GO:0000776">
    <property type="term" value="C:kinetochore"/>
    <property type="evidence" value="ECO:0007669"/>
    <property type="project" value="TreeGrafter"/>
</dbReference>
<sequence length="283" mass="31902">MPSRRFKKPRIDEVSTSLSGELLDRRDAGDDYMSALHVINTGPPKHVEARVKQRPKKIVELMTERREEALDSKIGEENVGFRMLCKMGFRDGSGLGREGKGVLAPLRPVSHAGRSGLGRVEEVREKKMQKAKSHDYAQRQCAQTFQSYLSSKFESQKLWKLLSKASQAIQHLDELAGIPRGELWPEIEDEVAHPDESGVGGVQSFEDASGQEHFRDRLAHTDDTAPVETEKCELSSDEILEKLKESVNYLRSTHQYSLANSCSYEDLGRQLTEDEELGSLMEE</sequence>
<name>A0A7S2HHP6_9STRA</name>
<proteinExistence type="predicted"/>
<dbReference type="PANTHER" id="PTHR21032">
    <property type="entry name" value="G PATCH DOMAIN-CONTAINING PROTEIN 11"/>
    <property type="match status" value="1"/>
</dbReference>
<dbReference type="InterPro" id="IPR000467">
    <property type="entry name" value="G_patch_dom"/>
</dbReference>
<dbReference type="AlphaFoldDB" id="A0A7S2HHP6"/>
<accession>A0A7S2HHP6</accession>
<gene>
    <name evidence="2" type="ORF">DSPE1174_LOCUS31893</name>
</gene>
<reference evidence="2" key="1">
    <citation type="submission" date="2021-01" db="EMBL/GenBank/DDBJ databases">
        <authorList>
            <person name="Corre E."/>
            <person name="Pelletier E."/>
            <person name="Niang G."/>
            <person name="Scheremetjew M."/>
            <person name="Finn R."/>
            <person name="Kale V."/>
            <person name="Holt S."/>
            <person name="Cochrane G."/>
            <person name="Meng A."/>
            <person name="Brown T."/>
            <person name="Cohen L."/>
        </authorList>
    </citation>
    <scope>NUCLEOTIDE SEQUENCE</scope>
    <source>
        <strain evidence="2">CCMP1381</strain>
    </source>
</reference>
<evidence type="ECO:0000259" key="1">
    <source>
        <dbReference type="PROSITE" id="PS50174"/>
    </source>
</evidence>
<dbReference type="InterPro" id="IPR039249">
    <property type="entry name" value="GPATCH11"/>
</dbReference>
<dbReference type="PROSITE" id="PS50174">
    <property type="entry name" value="G_PATCH"/>
    <property type="match status" value="1"/>
</dbReference>
<dbReference type="EMBL" id="HBGS01061134">
    <property type="protein sequence ID" value="CAD9491064.1"/>
    <property type="molecule type" value="Transcribed_RNA"/>
</dbReference>
<protein>
    <recommendedName>
        <fullName evidence="1">G-patch domain-containing protein</fullName>
    </recommendedName>
</protein>